<comment type="caution">
    <text evidence="2">The sequence shown here is derived from an EMBL/GenBank/DDBJ whole genome shotgun (WGS) entry which is preliminary data.</text>
</comment>
<proteinExistence type="predicted"/>
<evidence type="ECO:0000313" key="2">
    <source>
        <dbReference type="EMBL" id="KKN51302.1"/>
    </source>
</evidence>
<name>A0A0F9RND5_9ZZZZ</name>
<accession>A0A0F9RND5</accession>
<feature type="compositionally biased region" description="Basic and acidic residues" evidence="1">
    <location>
        <begin position="573"/>
        <end position="582"/>
    </location>
</feature>
<protein>
    <submittedName>
        <fullName evidence="2">Uncharacterized protein</fullName>
    </submittedName>
</protein>
<feature type="region of interest" description="Disordered" evidence="1">
    <location>
        <begin position="536"/>
        <end position="582"/>
    </location>
</feature>
<evidence type="ECO:0000256" key="1">
    <source>
        <dbReference type="SAM" id="MobiDB-lite"/>
    </source>
</evidence>
<feature type="compositionally biased region" description="Polar residues" evidence="1">
    <location>
        <begin position="562"/>
        <end position="572"/>
    </location>
</feature>
<reference evidence="2" key="1">
    <citation type="journal article" date="2015" name="Nature">
        <title>Complex archaea that bridge the gap between prokaryotes and eukaryotes.</title>
        <authorList>
            <person name="Spang A."/>
            <person name="Saw J.H."/>
            <person name="Jorgensen S.L."/>
            <person name="Zaremba-Niedzwiedzka K."/>
            <person name="Martijn J."/>
            <person name="Lind A.E."/>
            <person name="van Eijk R."/>
            <person name="Schleper C."/>
            <person name="Guy L."/>
            <person name="Ettema T.J."/>
        </authorList>
    </citation>
    <scope>NUCLEOTIDE SEQUENCE</scope>
</reference>
<organism evidence="2">
    <name type="scientific">marine sediment metagenome</name>
    <dbReference type="NCBI Taxonomy" id="412755"/>
    <lineage>
        <taxon>unclassified sequences</taxon>
        <taxon>metagenomes</taxon>
        <taxon>ecological metagenomes</taxon>
    </lineage>
</organism>
<dbReference type="EMBL" id="LAZR01001069">
    <property type="protein sequence ID" value="KKN51302.1"/>
    <property type="molecule type" value="Genomic_DNA"/>
</dbReference>
<gene>
    <name evidence="2" type="ORF">LCGC14_0624100</name>
</gene>
<dbReference type="AlphaFoldDB" id="A0A0F9RND5"/>
<sequence>MASIIHEKNVRASFPQRLVSGSKSWYKIVEPALVNRMLMLKAIEAGYFSGTARQHGISKSHPINLMDRSLSILIPYLVMSNPRLLITSKKSEYRPFAKTTELAFNHLIEEIKFAMNSLRPVVRDSMLGLGILRTGIMKSHEVEIFGHRHAIGQVYSDPVDLVDYIGDPSAISFEGFEFEGNYYKMPLEAAQEEFRKHADILKASYNLHGEQRENDPQRIAKRNHVDDHVSTLREYVRLADYWIPDENIILTIEPSSATILRTIDAETPEGGPYDKLFYKDFPGSSLPIPPLWYSMDLDAALNAIVLKMRRQAESQKSNLVYEGDAADDAERLVSAPDQGSVKVSSTQGVDVVTWPGIDAEHYKWANYLENQFSMQNNNLYLLGGQGTGAETLGQDQMQFANASKSVDDMTQKTYSFTQSVARKMVWHFWSDPLISVPRIKRIEGFGDIPVVFDRAARDGEFWDYEFNVEPYSLQRLSPTVEFQRTMSLLTQWILPSAQIAAQQGAQVNVPKATQHLGKMMGLRGLDDWYETAVPSAETRLNPYSPTQGKVKQKDVQDGRTGANPNSAIANSRQKNERNGQPL</sequence>